<reference evidence="1" key="1">
    <citation type="submission" date="2015-12" db="EMBL/GenBank/DDBJ databases">
        <title>Gene expression during late stages of embryo sac development: a critical building block for successful pollen-pistil interactions.</title>
        <authorList>
            <person name="Liu Y."/>
            <person name="Joly V."/>
            <person name="Sabar M."/>
            <person name="Matton D.P."/>
        </authorList>
    </citation>
    <scope>NUCLEOTIDE SEQUENCE</scope>
</reference>
<sequence>MGCLMIGTGLLQMRLAAGTGLSVIGKPVRLCPLILQVLESLVVFLLISAGFRLCRNSTWVITVLVSPFPLTHGHSVRIYTF</sequence>
<dbReference type="EMBL" id="GEDG01016967">
    <property type="protein sequence ID" value="JAP22084.1"/>
    <property type="molecule type" value="Transcribed_RNA"/>
</dbReference>
<evidence type="ECO:0000313" key="1">
    <source>
        <dbReference type="EMBL" id="JAP22084.1"/>
    </source>
</evidence>
<protein>
    <submittedName>
        <fullName evidence="1">Putative ovule protein</fullName>
    </submittedName>
</protein>
<proteinExistence type="predicted"/>
<organism evidence="1">
    <name type="scientific">Solanum chacoense</name>
    <name type="common">Chaco potato</name>
    <dbReference type="NCBI Taxonomy" id="4108"/>
    <lineage>
        <taxon>Eukaryota</taxon>
        <taxon>Viridiplantae</taxon>
        <taxon>Streptophyta</taxon>
        <taxon>Embryophyta</taxon>
        <taxon>Tracheophyta</taxon>
        <taxon>Spermatophyta</taxon>
        <taxon>Magnoliopsida</taxon>
        <taxon>eudicotyledons</taxon>
        <taxon>Gunneridae</taxon>
        <taxon>Pentapetalae</taxon>
        <taxon>asterids</taxon>
        <taxon>lamiids</taxon>
        <taxon>Solanales</taxon>
        <taxon>Solanaceae</taxon>
        <taxon>Solanoideae</taxon>
        <taxon>Solaneae</taxon>
        <taxon>Solanum</taxon>
    </lineage>
</organism>
<accession>A0A0V0HPB1</accession>
<dbReference type="AlphaFoldDB" id="A0A0V0HPB1"/>
<name>A0A0V0HPB1_SOLCH</name>